<evidence type="ECO:0000256" key="1">
    <source>
        <dbReference type="ARBA" id="ARBA00009437"/>
    </source>
</evidence>
<dbReference type="SUPFAM" id="SSF53850">
    <property type="entry name" value="Periplasmic binding protein-like II"/>
    <property type="match status" value="1"/>
</dbReference>
<accession>A0ABT5C3D2</accession>
<sequence>MGNINDGYGRDLDLNLLRVFVVVAEEGSLTRAASRLYVTQPAVSASMRRLATFVGAELITRQGRGVALTARGAELLAAARAHLTPLIAAATAAPRFDPKLSTATIRFGLADGLEAVILPRLIAQLRAEAPRMQFIVLPVQFRTVEESLLSSKVDFAVTVADELPKSILRQPLTAHPSGPKAFVCLYDGRFTRLPRPLTERAYFAQEHIVVSYAGDTRGVVEDALGKARTVRVSVHSFGYIADLVEGSPLVATVPSLLAGHLIRARSHLRAVPVPFSLEGAQLELLWLRATDDDPARRFIRDVVANVVGSLEGKSAKPLARSGAVKRTR</sequence>
<dbReference type="InterPro" id="IPR050389">
    <property type="entry name" value="LysR-type_TF"/>
</dbReference>
<dbReference type="RefSeq" id="WP_272096698.1">
    <property type="nucleotide sequence ID" value="NZ_JAQNDK010000002.1"/>
</dbReference>
<dbReference type="InterPro" id="IPR000847">
    <property type="entry name" value="LysR_HTH_N"/>
</dbReference>
<dbReference type="PANTHER" id="PTHR30118:SF15">
    <property type="entry name" value="TRANSCRIPTIONAL REGULATORY PROTEIN"/>
    <property type="match status" value="1"/>
</dbReference>
<dbReference type="SUPFAM" id="SSF46785">
    <property type="entry name" value="Winged helix' DNA-binding domain"/>
    <property type="match status" value="1"/>
</dbReference>
<keyword evidence="7" id="KW-1185">Reference proteome</keyword>
<dbReference type="PROSITE" id="PS50931">
    <property type="entry name" value="HTH_LYSR"/>
    <property type="match status" value="1"/>
</dbReference>
<evidence type="ECO:0000256" key="4">
    <source>
        <dbReference type="ARBA" id="ARBA00023163"/>
    </source>
</evidence>
<dbReference type="InterPro" id="IPR036388">
    <property type="entry name" value="WH-like_DNA-bd_sf"/>
</dbReference>
<dbReference type="InterPro" id="IPR036390">
    <property type="entry name" value="WH_DNA-bd_sf"/>
</dbReference>
<dbReference type="Pfam" id="PF03466">
    <property type="entry name" value="LysR_substrate"/>
    <property type="match status" value="1"/>
</dbReference>
<dbReference type="Proteomes" id="UP001217485">
    <property type="component" value="Unassembled WGS sequence"/>
</dbReference>
<evidence type="ECO:0000313" key="6">
    <source>
        <dbReference type="EMBL" id="MDC0679701.1"/>
    </source>
</evidence>
<comment type="similarity">
    <text evidence="1">Belongs to the LysR transcriptional regulatory family.</text>
</comment>
<dbReference type="Gene3D" id="3.40.190.10">
    <property type="entry name" value="Periplasmic binding protein-like II"/>
    <property type="match status" value="2"/>
</dbReference>
<dbReference type="PANTHER" id="PTHR30118">
    <property type="entry name" value="HTH-TYPE TRANSCRIPTIONAL REGULATOR LEUO-RELATED"/>
    <property type="match status" value="1"/>
</dbReference>
<dbReference type="InterPro" id="IPR005119">
    <property type="entry name" value="LysR_subst-bd"/>
</dbReference>
<evidence type="ECO:0000256" key="3">
    <source>
        <dbReference type="ARBA" id="ARBA00023125"/>
    </source>
</evidence>
<proteinExistence type="inferred from homology"/>
<name>A0ABT5C3D2_9BACT</name>
<dbReference type="PRINTS" id="PR00039">
    <property type="entry name" value="HTHLYSR"/>
</dbReference>
<evidence type="ECO:0000256" key="2">
    <source>
        <dbReference type="ARBA" id="ARBA00023015"/>
    </source>
</evidence>
<evidence type="ECO:0000313" key="7">
    <source>
        <dbReference type="Proteomes" id="UP001217485"/>
    </source>
</evidence>
<feature type="domain" description="HTH lysR-type" evidence="5">
    <location>
        <begin position="12"/>
        <end position="69"/>
    </location>
</feature>
<keyword evidence="4" id="KW-0804">Transcription</keyword>
<dbReference type="Pfam" id="PF00126">
    <property type="entry name" value="HTH_1"/>
    <property type="match status" value="1"/>
</dbReference>
<comment type="caution">
    <text evidence="6">The sequence shown here is derived from an EMBL/GenBank/DDBJ whole genome shotgun (WGS) entry which is preliminary data.</text>
</comment>
<keyword evidence="3" id="KW-0238">DNA-binding</keyword>
<evidence type="ECO:0000259" key="5">
    <source>
        <dbReference type="PROSITE" id="PS50931"/>
    </source>
</evidence>
<dbReference type="EMBL" id="JAQNDK010000002">
    <property type="protein sequence ID" value="MDC0679701.1"/>
    <property type="molecule type" value="Genomic_DNA"/>
</dbReference>
<gene>
    <name evidence="6" type="ORF">POL72_18305</name>
</gene>
<protein>
    <submittedName>
        <fullName evidence="6">LysR family transcriptional regulator</fullName>
    </submittedName>
</protein>
<keyword evidence="2" id="KW-0805">Transcription regulation</keyword>
<reference evidence="6 7" key="1">
    <citation type="submission" date="2023-01" db="EMBL/GenBank/DDBJ databases">
        <title>Minimal conservation of predation-associated metabolite biosynthetic gene clusters underscores biosynthetic potential of Myxococcota including descriptions for ten novel species: Archangium lansinium sp. nov., Myxococcus landrumus sp. nov., Nannocystis bai.</title>
        <authorList>
            <person name="Ahearne A."/>
            <person name="Stevens C."/>
            <person name="Dowd S."/>
        </authorList>
    </citation>
    <scope>NUCLEOTIDE SEQUENCE [LARGE SCALE GENOMIC DNA]</scope>
    <source>
        <strain evidence="6 7">WIWO2</strain>
    </source>
</reference>
<dbReference type="Gene3D" id="1.10.10.10">
    <property type="entry name" value="Winged helix-like DNA-binding domain superfamily/Winged helix DNA-binding domain"/>
    <property type="match status" value="1"/>
</dbReference>
<organism evidence="6 7">
    <name type="scientific">Sorangium atrum</name>
    <dbReference type="NCBI Taxonomy" id="2995308"/>
    <lineage>
        <taxon>Bacteria</taxon>
        <taxon>Pseudomonadati</taxon>
        <taxon>Myxococcota</taxon>
        <taxon>Polyangia</taxon>
        <taxon>Polyangiales</taxon>
        <taxon>Polyangiaceae</taxon>
        <taxon>Sorangium</taxon>
    </lineage>
</organism>